<protein>
    <submittedName>
        <fullName evidence="2">Uncharacterized protein</fullName>
    </submittedName>
</protein>
<dbReference type="AlphaFoldDB" id="D8S6K0"/>
<evidence type="ECO:0000313" key="2">
    <source>
        <dbReference type="EMBL" id="EFJ19958.1"/>
    </source>
</evidence>
<accession>D8S6K0</accession>
<name>D8S6K0_SELML</name>
<evidence type="ECO:0000313" key="3">
    <source>
        <dbReference type="Proteomes" id="UP000001514"/>
    </source>
</evidence>
<dbReference type="EMBL" id="GL377604">
    <property type="protein sequence ID" value="EFJ19958.1"/>
    <property type="molecule type" value="Genomic_DNA"/>
</dbReference>
<proteinExistence type="predicted"/>
<sequence length="100" mass="11434">MVHQNVEFLLRAIRFEPKVTLGQSHGFTSSLLCSMRHLSVRDTGHLHLLDTIALRITCEWRHLSAQTCLRALAYMESEKHQRLDKPHGRAFDAKTVGQNA</sequence>
<gene>
    <name evidence="2" type="ORF">SELMODRAFT_418844</name>
</gene>
<organism evidence="3">
    <name type="scientific">Selaginella moellendorffii</name>
    <name type="common">Spikemoss</name>
    <dbReference type="NCBI Taxonomy" id="88036"/>
    <lineage>
        <taxon>Eukaryota</taxon>
        <taxon>Viridiplantae</taxon>
        <taxon>Streptophyta</taxon>
        <taxon>Embryophyta</taxon>
        <taxon>Tracheophyta</taxon>
        <taxon>Lycopodiopsida</taxon>
        <taxon>Selaginellales</taxon>
        <taxon>Selaginellaceae</taxon>
        <taxon>Selaginella</taxon>
    </lineage>
</organism>
<keyword evidence="3" id="KW-1185">Reference proteome</keyword>
<feature type="compositionally biased region" description="Basic and acidic residues" evidence="1">
    <location>
        <begin position="80"/>
        <end position="92"/>
    </location>
</feature>
<dbReference type="HOGENOM" id="CLU_2311022_0_0_1"/>
<dbReference type="Gramene" id="EFJ19958">
    <property type="protein sequence ID" value="EFJ19958"/>
    <property type="gene ID" value="SELMODRAFT_418844"/>
</dbReference>
<evidence type="ECO:0000256" key="1">
    <source>
        <dbReference type="SAM" id="MobiDB-lite"/>
    </source>
</evidence>
<reference evidence="2 3" key="1">
    <citation type="journal article" date="2011" name="Science">
        <title>The Selaginella genome identifies genetic changes associated with the evolution of vascular plants.</title>
        <authorList>
            <person name="Banks J.A."/>
            <person name="Nishiyama T."/>
            <person name="Hasebe M."/>
            <person name="Bowman J.L."/>
            <person name="Gribskov M."/>
            <person name="dePamphilis C."/>
            <person name="Albert V.A."/>
            <person name="Aono N."/>
            <person name="Aoyama T."/>
            <person name="Ambrose B.A."/>
            <person name="Ashton N.W."/>
            <person name="Axtell M.J."/>
            <person name="Barker E."/>
            <person name="Barker M.S."/>
            <person name="Bennetzen J.L."/>
            <person name="Bonawitz N.D."/>
            <person name="Chapple C."/>
            <person name="Cheng C."/>
            <person name="Correa L.G."/>
            <person name="Dacre M."/>
            <person name="DeBarry J."/>
            <person name="Dreyer I."/>
            <person name="Elias M."/>
            <person name="Engstrom E.M."/>
            <person name="Estelle M."/>
            <person name="Feng L."/>
            <person name="Finet C."/>
            <person name="Floyd S.K."/>
            <person name="Frommer W.B."/>
            <person name="Fujita T."/>
            <person name="Gramzow L."/>
            <person name="Gutensohn M."/>
            <person name="Harholt J."/>
            <person name="Hattori M."/>
            <person name="Heyl A."/>
            <person name="Hirai T."/>
            <person name="Hiwatashi Y."/>
            <person name="Ishikawa M."/>
            <person name="Iwata M."/>
            <person name="Karol K.G."/>
            <person name="Koehler B."/>
            <person name="Kolukisaoglu U."/>
            <person name="Kubo M."/>
            <person name="Kurata T."/>
            <person name="Lalonde S."/>
            <person name="Li K."/>
            <person name="Li Y."/>
            <person name="Litt A."/>
            <person name="Lyons E."/>
            <person name="Manning G."/>
            <person name="Maruyama T."/>
            <person name="Michael T.P."/>
            <person name="Mikami K."/>
            <person name="Miyazaki S."/>
            <person name="Morinaga S."/>
            <person name="Murata T."/>
            <person name="Mueller-Roeber B."/>
            <person name="Nelson D.R."/>
            <person name="Obara M."/>
            <person name="Oguri Y."/>
            <person name="Olmstead R.G."/>
            <person name="Onodera N."/>
            <person name="Petersen B.L."/>
            <person name="Pils B."/>
            <person name="Prigge M."/>
            <person name="Rensing S.A."/>
            <person name="Riano-Pachon D.M."/>
            <person name="Roberts A.W."/>
            <person name="Sato Y."/>
            <person name="Scheller H.V."/>
            <person name="Schulz B."/>
            <person name="Schulz C."/>
            <person name="Shakirov E.V."/>
            <person name="Shibagaki N."/>
            <person name="Shinohara N."/>
            <person name="Shippen D.E."/>
            <person name="Soerensen I."/>
            <person name="Sotooka R."/>
            <person name="Sugimoto N."/>
            <person name="Sugita M."/>
            <person name="Sumikawa N."/>
            <person name="Tanurdzic M."/>
            <person name="Theissen G."/>
            <person name="Ulvskov P."/>
            <person name="Wakazuki S."/>
            <person name="Weng J.K."/>
            <person name="Willats W.W."/>
            <person name="Wipf D."/>
            <person name="Wolf P.G."/>
            <person name="Yang L."/>
            <person name="Zimmer A.D."/>
            <person name="Zhu Q."/>
            <person name="Mitros T."/>
            <person name="Hellsten U."/>
            <person name="Loque D."/>
            <person name="Otillar R."/>
            <person name="Salamov A."/>
            <person name="Schmutz J."/>
            <person name="Shapiro H."/>
            <person name="Lindquist E."/>
            <person name="Lucas S."/>
            <person name="Rokhsar D."/>
            <person name="Grigoriev I.V."/>
        </authorList>
    </citation>
    <scope>NUCLEOTIDE SEQUENCE [LARGE SCALE GENOMIC DNA]</scope>
</reference>
<feature type="region of interest" description="Disordered" evidence="1">
    <location>
        <begin position="80"/>
        <end position="100"/>
    </location>
</feature>
<dbReference type="KEGG" id="smo:SELMODRAFT_418844"/>
<dbReference type="Proteomes" id="UP000001514">
    <property type="component" value="Unassembled WGS sequence"/>
</dbReference>
<dbReference type="InParanoid" id="D8S6K0"/>